<dbReference type="EMBL" id="BNED01000005">
    <property type="protein sequence ID" value="GHI77153.1"/>
    <property type="molecule type" value="Genomic_DNA"/>
</dbReference>
<dbReference type="InterPro" id="IPR012223">
    <property type="entry name" value="TEII"/>
</dbReference>
<gene>
    <name evidence="3" type="primary">mmyT</name>
    <name evidence="3" type="ORF">Sspor_27140</name>
</gene>
<dbReference type="InterPro" id="IPR029058">
    <property type="entry name" value="AB_hydrolase_fold"/>
</dbReference>
<protein>
    <submittedName>
        <fullName evidence="3">Thioesterase mmyt</fullName>
    </submittedName>
</protein>
<dbReference type="InterPro" id="IPR001031">
    <property type="entry name" value="Thioesterase"/>
</dbReference>
<proteinExistence type="inferred from homology"/>
<dbReference type="Pfam" id="PF00975">
    <property type="entry name" value="Thioesterase"/>
    <property type="match status" value="1"/>
</dbReference>
<organism evidence="3 4">
    <name type="scientific">Streptomyces spororaveus</name>
    <dbReference type="NCBI Taxonomy" id="284039"/>
    <lineage>
        <taxon>Bacteria</taxon>
        <taxon>Bacillati</taxon>
        <taxon>Actinomycetota</taxon>
        <taxon>Actinomycetes</taxon>
        <taxon>Kitasatosporales</taxon>
        <taxon>Streptomycetaceae</taxon>
        <taxon>Streptomyces</taxon>
    </lineage>
</organism>
<evidence type="ECO:0000259" key="2">
    <source>
        <dbReference type="Pfam" id="PF00975"/>
    </source>
</evidence>
<dbReference type="Gene3D" id="3.40.50.1820">
    <property type="entry name" value="alpha/beta hydrolase"/>
    <property type="match status" value="1"/>
</dbReference>
<name>A0ABQ3T9R6_9ACTN</name>
<comment type="caution">
    <text evidence="3">The sequence shown here is derived from an EMBL/GenBank/DDBJ whole genome shotgun (WGS) entry which is preliminary data.</text>
</comment>
<dbReference type="Proteomes" id="UP000608522">
    <property type="component" value="Unassembled WGS sequence"/>
</dbReference>
<accession>A0ABQ3T9R6</accession>
<feature type="domain" description="Thioesterase" evidence="2">
    <location>
        <begin position="5"/>
        <end position="227"/>
    </location>
</feature>
<keyword evidence="4" id="KW-1185">Reference proteome</keyword>
<dbReference type="PANTHER" id="PTHR11487:SF0">
    <property type="entry name" value="S-ACYL FATTY ACID SYNTHASE THIOESTERASE, MEDIUM CHAIN"/>
    <property type="match status" value="1"/>
</dbReference>
<comment type="similarity">
    <text evidence="1">Belongs to the thioesterase family.</text>
</comment>
<reference evidence="4" key="1">
    <citation type="submission" date="2023-07" db="EMBL/GenBank/DDBJ databases">
        <title>Whole genome shotgun sequence of Streptomyces spororaveus NBRC 15456.</title>
        <authorList>
            <person name="Komaki H."/>
            <person name="Tamura T."/>
        </authorList>
    </citation>
    <scope>NUCLEOTIDE SEQUENCE [LARGE SCALE GENOMIC DNA]</scope>
    <source>
        <strain evidence="4">NBRC 15456</strain>
    </source>
</reference>
<sequence length="244" mass="26088">MPPLLLCFHHAGAGVSAFSRWQAEFGAAAEVVPVLLPGRDARVREPRVTELAPLLAELEVAAALTRGRPYLLYGHSLGGLVAYSFAAAREAAGDPPQAVVIGAVLPPHLRSLLARSAELPDTPLLRLLVRKGVLPPDAADAERGSDIFRRRVLPPLRDDLRLAQDLVRRAAVPLRAPVLALAGADDPVAPPAGVAQWERYAAGHFRLRTVAGGHLFVRDRALPRLLRTELGGFLTGLRPESSAV</sequence>
<dbReference type="SUPFAM" id="SSF53474">
    <property type="entry name" value="alpha/beta-Hydrolases"/>
    <property type="match status" value="1"/>
</dbReference>
<evidence type="ECO:0000313" key="3">
    <source>
        <dbReference type="EMBL" id="GHI77153.1"/>
    </source>
</evidence>
<evidence type="ECO:0000313" key="4">
    <source>
        <dbReference type="Proteomes" id="UP000608522"/>
    </source>
</evidence>
<evidence type="ECO:0000256" key="1">
    <source>
        <dbReference type="ARBA" id="ARBA00007169"/>
    </source>
</evidence>
<dbReference type="PANTHER" id="PTHR11487">
    <property type="entry name" value="THIOESTERASE"/>
    <property type="match status" value="1"/>
</dbReference>